<name>A0ACC0KD77_CHOFU</name>
<dbReference type="Proteomes" id="UP001064048">
    <property type="component" value="Chromosome 21"/>
</dbReference>
<sequence length="114" mass="12778">MYGKNTANHYSSATVSQASRVLLAKYLTVSPNIMRDEVRAAIKHLKCNKAMGCDEIPIEVFKAMGESGVDVLFTICNKIWETGIWPDDWSQSIFIPLHKKGSTKKSIGEIFEKI</sequence>
<reference evidence="1 2" key="1">
    <citation type="journal article" date="2022" name="Genome Biol. Evol.">
        <title>The Spruce Budworm Genome: Reconstructing the Evolutionary History of Antifreeze Proteins.</title>
        <authorList>
            <person name="Beliveau C."/>
            <person name="Gagne P."/>
            <person name="Picq S."/>
            <person name="Vernygora O."/>
            <person name="Keeling C.I."/>
            <person name="Pinkney K."/>
            <person name="Doucet D."/>
            <person name="Wen F."/>
            <person name="Johnston J.S."/>
            <person name="Maaroufi H."/>
            <person name="Boyle B."/>
            <person name="Laroche J."/>
            <person name="Dewar K."/>
            <person name="Juretic N."/>
            <person name="Blackburn G."/>
            <person name="Nisole A."/>
            <person name="Brunet B."/>
            <person name="Brandao M."/>
            <person name="Lumley L."/>
            <person name="Duan J."/>
            <person name="Quan G."/>
            <person name="Lucarotti C.J."/>
            <person name="Roe A.D."/>
            <person name="Sperling F.A.H."/>
            <person name="Levesque R.C."/>
            <person name="Cusson M."/>
        </authorList>
    </citation>
    <scope>NUCLEOTIDE SEQUENCE [LARGE SCALE GENOMIC DNA]</scope>
    <source>
        <strain evidence="1">Glfc:IPQL:Cfum</strain>
    </source>
</reference>
<organism evidence="1 2">
    <name type="scientific">Choristoneura fumiferana</name>
    <name type="common">Spruce budworm moth</name>
    <name type="synonym">Archips fumiferana</name>
    <dbReference type="NCBI Taxonomy" id="7141"/>
    <lineage>
        <taxon>Eukaryota</taxon>
        <taxon>Metazoa</taxon>
        <taxon>Ecdysozoa</taxon>
        <taxon>Arthropoda</taxon>
        <taxon>Hexapoda</taxon>
        <taxon>Insecta</taxon>
        <taxon>Pterygota</taxon>
        <taxon>Neoptera</taxon>
        <taxon>Endopterygota</taxon>
        <taxon>Lepidoptera</taxon>
        <taxon>Glossata</taxon>
        <taxon>Ditrysia</taxon>
        <taxon>Tortricoidea</taxon>
        <taxon>Tortricidae</taxon>
        <taxon>Tortricinae</taxon>
        <taxon>Choristoneura</taxon>
    </lineage>
</organism>
<dbReference type="EMBL" id="CM046121">
    <property type="protein sequence ID" value="KAI8434260.1"/>
    <property type="molecule type" value="Genomic_DNA"/>
</dbReference>
<evidence type="ECO:0000313" key="1">
    <source>
        <dbReference type="EMBL" id="KAI8434260.1"/>
    </source>
</evidence>
<protein>
    <submittedName>
        <fullName evidence="1">Uncharacterized protein</fullName>
    </submittedName>
</protein>
<proteinExistence type="predicted"/>
<gene>
    <name evidence="1" type="ORF">MSG28_012354</name>
</gene>
<comment type="caution">
    <text evidence="1">The sequence shown here is derived from an EMBL/GenBank/DDBJ whole genome shotgun (WGS) entry which is preliminary data.</text>
</comment>
<keyword evidence="2" id="KW-1185">Reference proteome</keyword>
<accession>A0ACC0KD77</accession>
<evidence type="ECO:0000313" key="2">
    <source>
        <dbReference type="Proteomes" id="UP001064048"/>
    </source>
</evidence>